<organism evidence="21 22">
    <name type="scientific">Nakamurella panacisegetis</name>
    <dbReference type="NCBI Taxonomy" id="1090615"/>
    <lineage>
        <taxon>Bacteria</taxon>
        <taxon>Bacillati</taxon>
        <taxon>Actinomycetota</taxon>
        <taxon>Actinomycetes</taxon>
        <taxon>Nakamurellales</taxon>
        <taxon>Nakamurellaceae</taxon>
        <taxon>Nakamurella</taxon>
    </lineage>
</organism>
<accession>A0A1H0RQR6</accession>
<dbReference type="GO" id="GO:0009432">
    <property type="term" value="P:SOS response"/>
    <property type="evidence" value="ECO:0007669"/>
    <property type="project" value="UniProtKB-UniRule"/>
</dbReference>
<dbReference type="Gene3D" id="3.30.1490.20">
    <property type="entry name" value="ATP-grasp fold, A domain"/>
    <property type="match status" value="1"/>
</dbReference>
<dbReference type="InterPro" id="IPR027417">
    <property type="entry name" value="P-loop_NTPase"/>
</dbReference>
<dbReference type="Gene3D" id="1.20.1580.10">
    <property type="entry name" value="ABC transporter ATPase like domain"/>
    <property type="match status" value="2"/>
</dbReference>
<evidence type="ECO:0000313" key="21">
    <source>
        <dbReference type="EMBL" id="SDP31852.1"/>
    </source>
</evidence>
<dbReference type="FunFam" id="1.20.1580.10:FF:000002">
    <property type="entry name" value="UvrABC system protein A"/>
    <property type="match status" value="1"/>
</dbReference>
<dbReference type="InterPro" id="IPR013815">
    <property type="entry name" value="ATP_grasp_subdomain_1"/>
</dbReference>
<keyword evidence="13 18" id="KW-0234">DNA repair</keyword>
<evidence type="ECO:0000259" key="20">
    <source>
        <dbReference type="PROSITE" id="PS50893"/>
    </source>
</evidence>
<keyword evidence="9 18" id="KW-0862">Zinc</keyword>
<dbReference type="Pfam" id="PF17755">
    <property type="entry name" value="UvrA_DNA-bind"/>
    <property type="match status" value="1"/>
</dbReference>
<feature type="binding site" evidence="18">
    <location>
        <begin position="664"/>
        <end position="671"/>
    </location>
    <ligand>
        <name>ATP</name>
        <dbReference type="ChEBI" id="CHEBI:30616"/>
    </ligand>
</feature>
<keyword evidence="11 18" id="KW-0267">Excision nuclease</keyword>
<dbReference type="GO" id="GO:0005524">
    <property type="term" value="F:ATP binding"/>
    <property type="evidence" value="ECO:0007669"/>
    <property type="project" value="UniProtKB-UniRule"/>
</dbReference>
<dbReference type="GO" id="GO:0009381">
    <property type="term" value="F:excinuclease ABC activity"/>
    <property type="evidence" value="ECO:0007669"/>
    <property type="project" value="UniProtKB-UniRule"/>
</dbReference>
<dbReference type="InterPro" id="IPR041102">
    <property type="entry name" value="UvrA_inter"/>
</dbReference>
<keyword evidence="7 18" id="KW-0228">DNA excision</keyword>
<evidence type="ECO:0000256" key="3">
    <source>
        <dbReference type="ARBA" id="ARBA00022723"/>
    </source>
</evidence>
<comment type="caution">
    <text evidence="18">Lacks conserved residue(s) required for the propagation of feature annotation.</text>
</comment>
<feature type="region of interest" description="Disordered" evidence="19">
    <location>
        <begin position="991"/>
        <end position="1019"/>
    </location>
</feature>
<keyword evidence="4 18" id="KW-0677">Repeat</keyword>
<dbReference type="InterPro" id="IPR041552">
    <property type="entry name" value="UvrA_DNA-bd"/>
</dbReference>
<dbReference type="GO" id="GO:0006289">
    <property type="term" value="P:nucleotide-excision repair"/>
    <property type="evidence" value="ECO:0007669"/>
    <property type="project" value="UniProtKB-UniRule"/>
</dbReference>
<dbReference type="GO" id="GO:0003677">
    <property type="term" value="F:DNA binding"/>
    <property type="evidence" value="ECO:0007669"/>
    <property type="project" value="UniProtKB-UniRule"/>
</dbReference>
<keyword evidence="6 18" id="KW-0227">DNA damage</keyword>
<evidence type="ECO:0000256" key="19">
    <source>
        <dbReference type="SAM" id="MobiDB-lite"/>
    </source>
</evidence>
<evidence type="ECO:0000256" key="18">
    <source>
        <dbReference type="HAMAP-Rule" id="MF_00205"/>
    </source>
</evidence>
<evidence type="ECO:0000256" key="4">
    <source>
        <dbReference type="ARBA" id="ARBA00022737"/>
    </source>
</evidence>
<evidence type="ECO:0000256" key="17">
    <source>
        <dbReference type="ARBA" id="ARBA00042156"/>
    </source>
</evidence>
<sequence>MRRCRWSHLAWGIVTDHLIVRGAREHNLRNVDITLPRDSMVVFTGLSGSGKSSLAFDTIFAEGQRRYVESLSSYARQFLGQMDKPDVDFIEGLSPAVSIDQKSTSRNPRSTVGTITEIYDYLRLLYARVGHPHCPVCGEIISKQTPQQIVDRVLEMPEGTRFQVLAPVIRERKGEYVDLLVDLQSKGYSRARIDGTVHQLTEPPKLKKQEKHSIEVVVDRLVIRESAKQRITDSVETGLGLADGVVILEFVDLDEDDPGRERRYSERLACPNDHPLALDELEPRAFSFNSPFGACPECTGLGTRKEVDPELVVPDGRLSLAEGAIHPWSVGTTSEYFVRLLDGLAKIMGFSVDTPWDDLPAAARKAVLNGSSDQVHVSYRNRYGRQRSYYAEFEGAIPFLERRAQQTDSEWARDKYEGYMREVPCPVCNGTRLKPEILAVTIEHSEQGDVNIAQLAGMSIKEAFDFFPGLVLSERDRMIAERVLKEVAARLGFLLDVGLNYLSLSRAAATLSGGEAQRIRLATQIGSGLVGVLYVLDEPSIGLHQRDNHRLIKTLTRLRDLGNTLIVVEHDEDTIRTADWVVDIGPGAGEHGGKVVVSGPVQELIDSEESITGAFLSGRREIAVPPVRRPIDPARKLTVVGARENNLRNVTVDFPLGTLIAVTGVSGSGKSTLVNDILHSVLANRINGARTVPGRHTRVTGLDLVDKVVGVDQSPIGRTPRSNPATYTGVFDHVRKLFASTTEAKVRGYQQGRFSFNVKGGRCEACSGDGTLKIEMNFLPDIYVPCEVCKGARYNRETLDVHYKGKSIADVLNTPIEEAAEFFQPIGAIHRHLKTLVDVGLGYVRLGQPAPTLSGGEAQRVKLGSELQKRSTGRTVYVLDEPTTGLHFADVEKLLIVINGLVDKGNTVIVIEHNLDVIKTADHIIDMGPEGGSGGGLVVATGTPEEIAANPDSFTGEFLAGILRGRGAPTDGAVNGRTPAKKAPVKAVAAATKGPVTRATAKTNGSAPKAPAKKSATRTMATVTIPAPVVTADMAEAKAAAAKARRRAAKLR</sequence>
<name>A0A1H0RQR6_9ACTN</name>
<comment type="similarity">
    <text evidence="15 18">Belongs to the ABC transporter superfamily. UvrA family.</text>
</comment>
<dbReference type="CDD" id="cd03270">
    <property type="entry name" value="ABC_UvrA_I"/>
    <property type="match status" value="1"/>
</dbReference>
<comment type="subcellular location">
    <subcellularLocation>
        <location evidence="1 18">Cytoplasm</location>
    </subcellularLocation>
</comment>
<keyword evidence="2 18" id="KW-0963">Cytoplasm</keyword>
<feature type="binding site" evidence="18">
    <location>
        <begin position="45"/>
        <end position="52"/>
    </location>
    <ligand>
        <name>ATP</name>
        <dbReference type="ChEBI" id="CHEBI:30616"/>
    </ligand>
</feature>
<dbReference type="NCBIfam" id="NF001503">
    <property type="entry name" value="PRK00349.1"/>
    <property type="match status" value="1"/>
</dbReference>
<proteinExistence type="inferred from homology"/>
<dbReference type="Gene3D" id="3.40.50.300">
    <property type="entry name" value="P-loop containing nucleotide triphosphate hydrolases"/>
    <property type="match status" value="2"/>
</dbReference>
<keyword evidence="22" id="KW-1185">Reference proteome</keyword>
<keyword evidence="12 18" id="KW-0238">DNA-binding</keyword>
<evidence type="ECO:0000256" key="16">
    <source>
        <dbReference type="ARBA" id="ARBA00039316"/>
    </source>
</evidence>
<dbReference type="InterPro" id="IPR003439">
    <property type="entry name" value="ABC_transporter-like_ATP-bd"/>
</dbReference>
<dbReference type="EMBL" id="LT629710">
    <property type="protein sequence ID" value="SDP31852.1"/>
    <property type="molecule type" value="Genomic_DNA"/>
</dbReference>
<evidence type="ECO:0000256" key="10">
    <source>
        <dbReference type="ARBA" id="ARBA00022840"/>
    </source>
</evidence>
<keyword evidence="8 18" id="KW-0863">Zinc-finger</keyword>
<gene>
    <name evidence="18" type="primary">uvrA</name>
    <name evidence="21" type="ORF">SAMN04515671_3707</name>
</gene>
<evidence type="ECO:0000256" key="12">
    <source>
        <dbReference type="ARBA" id="ARBA00023125"/>
    </source>
</evidence>
<feature type="domain" description="ABC transporter" evidence="20">
    <location>
        <begin position="628"/>
        <end position="960"/>
    </location>
</feature>
<feature type="zinc finger region" description="C4-type" evidence="18">
    <location>
        <begin position="763"/>
        <end position="789"/>
    </location>
</feature>
<evidence type="ECO:0000256" key="14">
    <source>
        <dbReference type="ARBA" id="ARBA00023236"/>
    </source>
</evidence>
<reference evidence="21 22" key="1">
    <citation type="submission" date="2016-10" db="EMBL/GenBank/DDBJ databases">
        <authorList>
            <person name="de Groot N.N."/>
        </authorList>
    </citation>
    <scope>NUCLEOTIDE SEQUENCE [LARGE SCALE GENOMIC DNA]</scope>
    <source>
        <strain evidence="22">P4-7,KCTC 19426,CECT 7604</strain>
    </source>
</reference>
<evidence type="ECO:0000256" key="9">
    <source>
        <dbReference type="ARBA" id="ARBA00022833"/>
    </source>
</evidence>
<evidence type="ECO:0000256" key="8">
    <source>
        <dbReference type="ARBA" id="ARBA00022771"/>
    </source>
</evidence>
<evidence type="ECO:0000256" key="6">
    <source>
        <dbReference type="ARBA" id="ARBA00022763"/>
    </source>
</evidence>
<keyword evidence="14 18" id="KW-0742">SOS response</keyword>
<dbReference type="NCBIfam" id="TIGR00630">
    <property type="entry name" value="uvra"/>
    <property type="match status" value="1"/>
</dbReference>
<dbReference type="GO" id="GO:0005737">
    <property type="term" value="C:cytoplasm"/>
    <property type="evidence" value="ECO:0007669"/>
    <property type="project" value="UniProtKB-SubCell"/>
</dbReference>
<evidence type="ECO:0000256" key="13">
    <source>
        <dbReference type="ARBA" id="ARBA00023204"/>
    </source>
</evidence>
<dbReference type="HAMAP" id="MF_00205">
    <property type="entry name" value="UvrA"/>
    <property type="match status" value="1"/>
</dbReference>
<dbReference type="Pfam" id="PF17760">
    <property type="entry name" value="UvrA_inter"/>
    <property type="match status" value="1"/>
</dbReference>
<comment type="function">
    <text evidence="18">The UvrABC repair system catalyzes the recognition and processing of DNA lesions. UvrA is an ATPase and a DNA-binding protein. A damage recognition complex composed of 2 UvrA and 2 UvrB subunits scans DNA for abnormalities. When the presence of a lesion has been verified by UvrB, the UvrA molecules dissociate.</text>
</comment>
<dbReference type="FunFam" id="1.20.1580.10:FF:000001">
    <property type="entry name" value="UvrABC system protein A"/>
    <property type="match status" value="2"/>
</dbReference>
<keyword evidence="5 18" id="KW-0547">Nucleotide-binding</keyword>
<dbReference type="InterPro" id="IPR003593">
    <property type="entry name" value="AAA+_ATPase"/>
</dbReference>
<dbReference type="CDD" id="cd03271">
    <property type="entry name" value="ABC_UvrA_II"/>
    <property type="match status" value="1"/>
</dbReference>
<dbReference type="STRING" id="1090615.SAMN04515671_3707"/>
<comment type="subunit">
    <text evidence="18">Forms a heterotetramer with UvrB during the search for lesions.</text>
</comment>
<dbReference type="InterPro" id="IPR004602">
    <property type="entry name" value="UvrA"/>
</dbReference>
<evidence type="ECO:0000256" key="7">
    <source>
        <dbReference type="ARBA" id="ARBA00022769"/>
    </source>
</evidence>
<dbReference type="SUPFAM" id="SSF52540">
    <property type="entry name" value="P-loop containing nucleoside triphosphate hydrolases"/>
    <property type="match status" value="2"/>
</dbReference>
<dbReference type="PROSITE" id="PS50893">
    <property type="entry name" value="ABC_TRANSPORTER_2"/>
    <property type="match status" value="1"/>
</dbReference>
<keyword evidence="3 18" id="KW-0479">Metal-binding</keyword>
<dbReference type="GO" id="GO:0008270">
    <property type="term" value="F:zinc ion binding"/>
    <property type="evidence" value="ECO:0007669"/>
    <property type="project" value="UniProtKB-UniRule"/>
</dbReference>
<evidence type="ECO:0000256" key="5">
    <source>
        <dbReference type="ARBA" id="ARBA00022741"/>
    </source>
</evidence>
<evidence type="ECO:0000256" key="1">
    <source>
        <dbReference type="ARBA" id="ARBA00004496"/>
    </source>
</evidence>
<evidence type="ECO:0000256" key="15">
    <source>
        <dbReference type="ARBA" id="ARBA00038000"/>
    </source>
</evidence>
<dbReference type="GO" id="GO:0009380">
    <property type="term" value="C:excinuclease repair complex"/>
    <property type="evidence" value="ECO:0007669"/>
    <property type="project" value="InterPro"/>
</dbReference>
<keyword evidence="10 18" id="KW-0067">ATP-binding</keyword>
<dbReference type="PANTHER" id="PTHR43152:SF3">
    <property type="entry name" value="UVRABC SYSTEM PROTEIN A"/>
    <property type="match status" value="1"/>
</dbReference>
<protein>
    <recommendedName>
        <fullName evidence="16 18">UvrABC system protein A</fullName>
        <shortName evidence="18">UvrA protein</shortName>
    </recommendedName>
    <alternativeName>
        <fullName evidence="17 18">Excinuclease ABC subunit A</fullName>
    </alternativeName>
</protein>
<dbReference type="Proteomes" id="UP000198741">
    <property type="component" value="Chromosome I"/>
</dbReference>
<evidence type="ECO:0000313" key="22">
    <source>
        <dbReference type="Proteomes" id="UP000198741"/>
    </source>
</evidence>
<dbReference type="Gene3D" id="1.10.8.280">
    <property type="entry name" value="ABC transporter ATPase domain-like"/>
    <property type="match status" value="1"/>
</dbReference>
<evidence type="ECO:0000256" key="11">
    <source>
        <dbReference type="ARBA" id="ARBA00022881"/>
    </source>
</evidence>
<dbReference type="PANTHER" id="PTHR43152">
    <property type="entry name" value="UVRABC SYSTEM PROTEIN A"/>
    <property type="match status" value="1"/>
</dbReference>
<dbReference type="AlphaFoldDB" id="A0A1H0RQR6"/>
<dbReference type="GO" id="GO:0016887">
    <property type="term" value="F:ATP hydrolysis activity"/>
    <property type="evidence" value="ECO:0007669"/>
    <property type="project" value="InterPro"/>
</dbReference>
<dbReference type="InterPro" id="IPR017871">
    <property type="entry name" value="ABC_transporter-like_CS"/>
</dbReference>
<evidence type="ECO:0000256" key="2">
    <source>
        <dbReference type="ARBA" id="ARBA00022490"/>
    </source>
</evidence>
<dbReference type="SMART" id="SM00382">
    <property type="entry name" value="AAA"/>
    <property type="match status" value="1"/>
</dbReference>
<dbReference type="PROSITE" id="PS00211">
    <property type="entry name" value="ABC_TRANSPORTER_1"/>
    <property type="match status" value="2"/>
</dbReference>